<dbReference type="PROSITE" id="PS00676">
    <property type="entry name" value="SIGMA54_INTERACT_2"/>
    <property type="match status" value="1"/>
</dbReference>
<dbReference type="InterPro" id="IPR025944">
    <property type="entry name" value="Sigma_54_int_dom_CS"/>
</dbReference>
<dbReference type="GO" id="GO:0005524">
    <property type="term" value="F:ATP binding"/>
    <property type="evidence" value="ECO:0007669"/>
    <property type="project" value="UniProtKB-KW"/>
</dbReference>
<dbReference type="GO" id="GO:0043565">
    <property type="term" value="F:sequence-specific DNA binding"/>
    <property type="evidence" value="ECO:0007669"/>
    <property type="project" value="InterPro"/>
</dbReference>
<evidence type="ECO:0000256" key="5">
    <source>
        <dbReference type="ARBA" id="ARBA00023163"/>
    </source>
</evidence>
<dbReference type="InterPro" id="IPR002197">
    <property type="entry name" value="HTH_Fis"/>
</dbReference>
<dbReference type="InterPro" id="IPR009057">
    <property type="entry name" value="Homeodomain-like_sf"/>
</dbReference>
<evidence type="ECO:0000256" key="2">
    <source>
        <dbReference type="ARBA" id="ARBA00022840"/>
    </source>
</evidence>
<keyword evidence="1" id="KW-0547">Nucleotide-binding</keyword>
<evidence type="ECO:0000256" key="1">
    <source>
        <dbReference type="ARBA" id="ARBA00022741"/>
    </source>
</evidence>
<sequence length="471" mass="52165">MLMRLVLAVQNRKVQRYVMANLEGGDVQVRPVEGKRQAWERVVRSCGDIVVIHRSLIPKPEEAGISLLNNLPEKPTTVILHESDTPEAYAGLVAQGADVVLHADVGLDKLLEAIEGVLESRRQLNRGDQLDRRGRIRPVITDFTSANHEMRLFVDEVLQVASSDSLLLILGETGVGKEHLARAIHAESLRSSGPFVSVNTAALPDNLLESELFGHEQGAFTGAVRARRGAFELAHGGTIFLDEIGEMPLQLQAKLLRVLQDFEIVPLGGERPIWVDVRVIAATNRDLEEAVREGHFRKDLYYRLSVVSLTIPPLRRRREDIPGLVIKFMDILRKRVGRDIRGVSGGALDALCQYGWPGNVRELMNVLERGMLLCRTGMIELEDLPMTLRSVVTSGAFFGEEGAIPASWEGKTLGEVKQEVLEQVERLYLSAALKKTRGRVGEAATLAGVHPRGLYGTMKRLGLKKEAFKKV</sequence>
<dbReference type="Pfam" id="PF00158">
    <property type="entry name" value="Sigma54_activat"/>
    <property type="match status" value="1"/>
</dbReference>
<name>A0A4U8YNS8_9BACT</name>
<dbReference type="FunFam" id="3.40.50.300:FF:000006">
    <property type="entry name" value="DNA-binding transcriptional regulator NtrC"/>
    <property type="match status" value="1"/>
</dbReference>
<dbReference type="InterPro" id="IPR025662">
    <property type="entry name" value="Sigma_54_int_dom_ATP-bd_1"/>
</dbReference>
<dbReference type="SUPFAM" id="SSF46689">
    <property type="entry name" value="Homeodomain-like"/>
    <property type="match status" value="1"/>
</dbReference>
<dbReference type="Pfam" id="PF02954">
    <property type="entry name" value="HTH_8"/>
    <property type="match status" value="1"/>
</dbReference>
<dbReference type="Gene3D" id="1.10.8.60">
    <property type="match status" value="1"/>
</dbReference>
<protein>
    <submittedName>
        <fullName evidence="7">Bacterial regulatory protein fis family</fullName>
    </submittedName>
</protein>
<dbReference type="Gene3D" id="3.40.50.300">
    <property type="entry name" value="P-loop containing nucleotide triphosphate hydrolases"/>
    <property type="match status" value="1"/>
</dbReference>
<dbReference type="PANTHER" id="PTHR32071">
    <property type="entry name" value="TRANSCRIPTIONAL REGULATORY PROTEIN"/>
    <property type="match status" value="1"/>
</dbReference>
<dbReference type="Pfam" id="PF25601">
    <property type="entry name" value="AAA_lid_14"/>
    <property type="match status" value="1"/>
</dbReference>
<dbReference type="PROSITE" id="PS50045">
    <property type="entry name" value="SIGMA54_INTERACT_4"/>
    <property type="match status" value="1"/>
</dbReference>
<dbReference type="InterPro" id="IPR011006">
    <property type="entry name" value="CheY-like_superfamily"/>
</dbReference>
<dbReference type="Gene3D" id="1.10.10.60">
    <property type="entry name" value="Homeodomain-like"/>
    <property type="match status" value="1"/>
</dbReference>
<keyword evidence="8" id="KW-1185">Reference proteome</keyword>
<evidence type="ECO:0000313" key="8">
    <source>
        <dbReference type="Proteomes" id="UP000507962"/>
    </source>
</evidence>
<keyword evidence="2" id="KW-0067">ATP-binding</keyword>
<evidence type="ECO:0000256" key="4">
    <source>
        <dbReference type="ARBA" id="ARBA00023125"/>
    </source>
</evidence>
<keyword evidence="4" id="KW-0238">DNA-binding</keyword>
<dbReference type="CDD" id="cd00009">
    <property type="entry name" value="AAA"/>
    <property type="match status" value="1"/>
</dbReference>
<dbReference type="InterPro" id="IPR025943">
    <property type="entry name" value="Sigma_54_int_dom_ATP-bd_2"/>
</dbReference>
<dbReference type="InterPro" id="IPR058031">
    <property type="entry name" value="AAA_lid_NorR"/>
</dbReference>
<dbReference type="InterPro" id="IPR003593">
    <property type="entry name" value="AAA+_ATPase"/>
</dbReference>
<organism evidence="7 8">
    <name type="scientific">Desulfoluna butyratoxydans</name>
    <dbReference type="NCBI Taxonomy" id="231438"/>
    <lineage>
        <taxon>Bacteria</taxon>
        <taxon>Pseudomonadati</taxon>
        <taxon>Thermodesulfobacteriota</taxon>
        <taxon>Desulfobacteria</taxon>
        <taxon>Desulfobacterales</taxon>
        <taxon>Desulfolunaceae</taxon>
        <taxon>Desulfoluna</taxon>
    </lineage>
</organism>
<proteinExistence type="predicted"/>
<dbReference type="AlphaFoldDB" id="A0A4U8YNS8"/>
<evidence type="ECO:0000259" key="6">
    <source>
        <dbReference type="PROSITE" id="PS50045"/>
    </source>
</evidence>
<keyword evidence="3" id="KW-0805">Transcription regulation</keyword>
<dbReference type="InterPro" id="IPR002078">
    <property type="entry name" value="Sigma_54_int"/>
</dbReference>
<gene>
    <name evidence="7" type="ORF">MSL71_34480</name>
</gene>
<dbReference type="SUPFAM" id="SSF52172">
    <property type="entry name" value="CheY-like"/>
    <property type="match status" value="1"/>
</dbReference>
<evidence type="ECO:0000256" key="3">
    <source>
        <dbReference type="ARBA" id="ARBA00023015"/>
    </source>
</evidence>
<evidence type="ECO:0000313" key="7">
    <source>
        <dbReference type="EMBL" id="VFQ45786.1"/>
    </source>
</evidence>
<dbReference type="InterPro" id="IPR027417">
    <property type="entry name" value="P-loop_NTPase"/>
</dbReference>
<reference evidence="7 8" key="1">
    <citation type="submission" date="2019-03" db="EMBL/GenBank/DDBJ databases">
        <authorList>
            <person name="Nijsse B."/>
        </authorList>
    </citation>
    <scope>NUCLEOTIDE SEQUENCE [LARGE SCALE GENOMIC DNA]</scope>
    <source>
        <strain evidence="7">Desulfoluna butyratoxydans MSL71</strain>
    </source>
</reference>
<feature type="domain" description="Sigma-54 factor interaction" evidence="6">
    <location>
        <begin position="143"/>
        <end position="372"/>
    </location>
</feature>
<dbReference type="Proteomes" id="UP000507962">
    <property type="component" value="Unassembled WGS sequence"/>
</dbReference>
<dbReference type="SUPFAM" id="SSF52540">
    <property type="entry name" value="P-loop containing nucleoside triphosphate hydrolases"/>
    <property type="match status" value="1"/>
</dbReference>
<dbReference type="SMART" id="SM00382">
    <property type="entry name" value="AAA"/>
    <property type="match status" value="1"/>
</dbReference>
<dbReference type="GO" id="GO:0006355">
    <property type="term" value="P:regulation of DNA-templated transcription"/>
    <property type="evidence" value="ECO:0007669"/>
    <property type="project" value="InterPro"/>
</dbReference>
<keyword evidence="5" id="KW-0804">Transcription</keyword>
<dbReference type="PROSITE" id="PS00675">
    <property type="entry name" value="SIGMA54_INTERACT_1"/>
    <property type="match status" value="1"/>
</dbReference>
<accession>A0A4U8YNS8</accession>
<dbReference type="PROSITE" id="PS00688">
    <property type="entry name" value="SIGMA54_INTERACT_3"/>
    <property type="match status" value="1"/>
</dbReference>
<dbReference type="EMBL" id="CAADHO010000006">
    <property type="protein sequence ID" value="VFQ45786.1"/>
    <property type="molecule type" value="Genomic_DNA"/>
</dbReference>